<comment type="caution">
    <text evidence="1">The sequence shown here is derived from an EMBL/GenBank/DDBJ whole genome shotgun (WGS) entry which is preliminary data.</text>
</comment>
<protein>
    <submittedName>
        <fullName evidence="1">Uncharacterized protein</fullName>
    </submittedName>
</protein>
<reference evidence="1" key="1">
    <citation type="journal article" date="2015" name="Nature">
        <title>Complex archaea that bridge the gap between prokaryotes and eukaryotes.</title>
        <authorList>
            <person name="Spang A."/>
            <person name="Saw J.H."/>
            <person name="Jorgensen S.L."/>
            <person name="Zaremba-Niedzwiedzka K."/>
            <person name="Martijn J."/>
            <person name="Lind A.E."/>
            <person name="van Eijk R."/>
            <person name="Schleper C."/>
            <person name="Guy L."/>
            <person name="Ettema T.J."/>
        </authorList>
    </citation>
    <scope>NUCLEOTIDE SEQUENCE</scope>
</reference>
<dbReference type="EMBL" id="LAZR01001856">
    <property type="protein sequence ID" value="KKN38036.1"/>
    <property type="molecule type" value="Genomic_DNA"/>
</dbReference>
<accession>A0A0F9SMF5</accession>
<name>A0A0F9SMF5_9ZZZZ</name>
<gene>
    <name evidence="1" type="ORF">LCGC14_0757480</name>
</gene>
<organism evidence="1">
    <name type="scientific">marine sediment metagenome</name>
    <dbReference type="NCBI Taxonomy" id="412755"/>
    <lineage>
        <taxon>unclassified sequences</taxon>
        <taxon>metagenomes</taxon>
        <taxon>ecological metagenomes</taxon>
    </lineage>
</organism>
<proteinExistence type="predicted"/>
<evidence type="ECO:0000313" key="1">
    <source>
        <dbReference type="EMBL" id="KKN38036.1"/>
    </source>
</evidence>
<dbReference type="AlphaFoldDB" id="A0A0F9SMF5"/>
<sequence>MSKSNWEEAWVPIAHRLGGRSILGWILENPEGPPVFGVHEHYENAGYPWGVTHLPTGYNCSYHDSILDAKATAEGFMAMDFRWDKVTTAVRFPVKVKKAAKLIRAEHHGV</sequence>